<evidence type="ECO:0000313" key="3">
    <source>
        <dbReference type="Proteomes" id="UP001178461"/>
    </source>
</evidence>
<keyword evidence="3" id="KW-1185">Reference proteome</keyword>
<gene>
    <name evidence="2" type="ORF">PODLI_1B013499</name>
</gene>
<feature type="compositionally biased region" description="Basic residues" evidence="1">
    <location>
        <begin position="79"/>
        <end position="89"/>
    </location>
</feature>
<proteinExistence type="predicted"/>
<dbReference type="Proteomes" id="UP001178461">
    <property type="component" value="Chromosome Z"/>
</dbReference>
<dbReference type="AlphaFoldDB" id="A0AA35LDB2"/>
<protein>
    <submittedName>
        <fullName evidence="2">Uncharacterized protein</fullName>
    </submittedName>
</protein>
<accession>A0AA35LDB2</accession>
<sequence>MAAEQREGSSPHTHEAVVVGTPKATVKGTPNNAIKAANRIKKRALSSGKKVPPMKLIITKKKVRDDHFDGPSTSDGRPYRAHPKKKKRVSPGQLAAESDASQSSGDDVQELLRQNRSLQRRLARVEERLDRSKSPCRRSCEGTCDSCGESEERCKGYWVTTHKASGLPSWIWERRTRRHRCAFGAREPCGEDGLDAKGRVRASNFKHTDQPPGIQLKKNLRNRILNGEFVDMFSLLSPASFCSSKFKPESYCKRDKAVDVARTFDNWLTVYTTYMGLVAAAYPDKAWHLANYQGIILKARKMAGDSAALAYDGKFRERAAEDPKARWDIKDSDIWSEVVAPHFEKRALGEKAWDTFGHFRGSIARHASEEEVLQFLVS</sequence>
<organism evidence="2 3">
    <name type="scientific">Podarcis lilfordi</name>
    <name type="common">Lilford's wall lizard</name>
    <dbReference type="NCBI Taxonomy" id="74358"/>
    <lineage>
        <taxon>Eukaryota</taxon>
        <taxon>Metazoa</taxon>
        <taxon>Chordata</taxon>
        <taxon>Craniata</taxon>
        <taxon>Vertebrata</taxon>
        <taxon>Euteleostomi</taxon>
        <taxon>Lepidosauria</taxon>
        <taxon>Squamata</taxon>
        <taxon>Bifurcata</taxon>
        <taxon>Unidentata</taxon>
        <taxon>Episquamata</taxon>
        <taxon>Laterata</taxon>
        <taxon>Lacertibaenia</taxon>
        <taxon>Lacertidae</taxon>
        <taxon>Podarcis</taxon>
    </lineage>
</organism>
<dbReference type="EMBL" id="OX395140">
    <property type="protein sequence ID" value="CAI5794256.1"/>
    <property type="molecule type" value="Genomic_DNA"/>
</dbReference>
<evidence type="ECO:0000313" key="2">
    <source>
        <dbReference type="EMBL" id="CAI5794256.1"/>
    </source>
</evidence>
<feature type="region of interest" description="Disordered" evidence="1">
    <location>
        <begin position="1"/>
        <end position="108"/>
    </location>
</feature>
<feature type="compositionally biased region" description="Basic and acidic residues" evidence="1">
    <location>
        <begin position="1"/>
        <end position="15"/>
    </location>
</feature>
<name>A0AA35LDB2_9SAUR</name>
<evidence type="ECO:0000256" key="1">
    <source>
        <dbReference type="SAM" id="MobiDB-lite"/>
    </source>
</evidence>
<reference evidence="2" key="1">
    <citation type="submission" date="2022-12" db="EMBL/GenBank/DDBJ databases">
        <authorList>
            <person name="Alioto T."/>
            <person name="Alioto T."/>
            <person name="Gomez Garrido J."/>
        </authorList>
    </citation>
    <scope>NUCLEOTIDE SEQUENCE</scope>
</reference>